<evidence type="ECO:0000256" key="9">
    <source>
        <dbReference type="ARBA" id="ARBA00023136"/>
    </source>
</evidence>
<dbReference type="GO" id="GO:0055085">
    <property type="term" value="P:transmembrane transport"/>
    <property type="evidence" value="ECO:0007669"/>
    <property type="project" value="InterPro"/>
</dbReference>
<keyword evidence="8" id="KW-1133">Transmembrane helix</keyword>
<dbReference type="PANTHER" id="PTHR33446">
    <property type="entry name" value="PROTEIN TONB-RELATED"/>
    <property type="match status" value="1"/>
</dbReference>
<dbReference type="GO" id="GO:0098797">
    <property type="term" value="C:plasma membrane protein complex"/>
    <property type="evidence" value="ECO:0007669"/>
    <property type="project" value="TreeGrafter"/>
</dbReference>
<comment type="subcellular location">
    <subcellularLocation>
        <location evidence="1">Cell inner membrane</location>
        <topology evidence="1">Single-pass membrane protein</topology>
        <orientation evidence="1">Periplasmic side</orientation>
    </subcellularLocation>
</comment>
<dbReference type="InterPro" id="IPR006260">
    <property type="entry name" value="TonB/TolA_C"/>
</dbReference>
<keyword evidence="3" id="KW-0813">Transport</keyword>
<evidence type="ECO:0000256" key="6">
    <source>
        <dbReference type="ARBA" id="ARBA00022692"/>
    </source>
</evidence>
<dbReference type="RefSeq" id="WP_135952256.1">
    <property type="nucleotide sequence ID" value="NZ_CAOOJZ010000028.1"/>
</dbReference>
<dbReference type="PANTHER" id="PTHR33446:SF2">
    <property type="entry name" value="PROTEIN TONB"/>
    <property type="match status" value="1"/>
</dbReference>
<dbReference type="GO" id="GO:0015031">
    <property type="term" value="P:protein transport"/>
    <property type="evidence" value="ECO:0007669"/>
    <property type="project" value="UniProtKB-KW"/>
</dbReference>
<dbReference type="NCBIfam" id="TIGR01352">
    <property type="entry name" value="tonB_Cterm"/>
    <property type="match status" value="1"/>
</dbReference>
<dbReference type="Proteomes" id="UP000310760">
    <property type="component" value="Unassembled WGS sequence"/>
</dbReference>
<evidence type="ECO:0000256" key="2">
    <source>
        <dbReference type="ARBA" id="ARBA00006555"/>
    </source>
</evidence>
<dbReference type="GO" id="GO:0031992">
    <property type="term" value="F:energy transducer activity"/>
    <property type="evidence" value="ECO:0007669"/>
    <property type="project" value="TreeGrafter"/>
</dbReference>
<dbReference type="SUPFAM" id="SSF74653">
    <property type="entry name" value="TolA/TonB C-terminal domain"/>
    <property type="match status" value="2"/>
</dbReference>
<name>A0A4S2FIG2_9BACT</name>
<dbReference type="Pfam" id="PF03544">
    <property type="entry name" value="TonB_C"/>
    <property type="match status" value="3"/>
</dbReference>
<comment type="similarity">
    <text evidence="2">Belongs to the TonB family.</text>
</comment>
<dbReference type="InterPro" id="IPR037682">
    <property type="entry name" value="TonB_C"/>
</dbReference>
<sequence length="362" mass="42019">MINRLLLLLVWCMFPFLSFYAQKNHDNFPPRYPTLKGITDYAVWQLVYPDSLLRADIAGEAVCTLRIDSLGSVSGKRIEATHPLFAKAAGDVIDGMREWEPAKKAGKSMDSTIVFRIPFDPDIYSDRVWRQQQVLEPCRGQTVDSEPAFPDDIRSLVMGNMSWPDDNVDKAVAICRFTVDEQGRIGNVRVIKGTHPVFDKEALRILSNFPRLIPARKKGNNVPFDYFLTMRFWREDLEHYLLYRECAQEDLKKISWEPYRYSSYPGGTTALTQFINSHLKITPEMKATGKQGRVIYSFDVDIDGSMKHFKLMRGLDPLMDAEALRVLQLVDEKWSTGYYFNSKKWYREFYVNQFTIPIIFSW</sequence>
<dbReference type="AlphaFoldDB" id="A0A4S2FIG2"/>
<evidence type="ECO:0000313" key="11">
    <source>
        <dbReference type="EMBL" id="TGY68650.1"/>
    </source>
</evidence>
<evidence type="ECO:0000256" key="3">
    <source>
        <dbReference type="ARBA" id="ARBA00022448"/>
    </source>
</evidence>
<dbReference type="Gene3D" id="3.30.1150.10">
    <property type="match status" value="3"/>
</dbReference>
<feature type="domain" description="TonB C-terminal" evidence="10">
    <location>
        <begin position="285"/>
        <end position="329"/>
    </location>
</feature>
<dbReference type="InterPro" id="IPR051045">
    <property type="entry name" value="TonB-dependent_transducer"/>
</dbReference>
<evidence type="ECO:0000256" key="8">
    <source>
        <dbReference type="ARBA" id="ARBA00022989"/>
    </source>
</evidence>
<keyword evidence="9" id="KW-0472">Membrane</keyword>
<evidence type="ECO:0000256" key="5">
    <source>
        <dbReference type="ARBA" id="ARBA00022519"/>
    </source>
</evidence>
<reference evidence="11 12" key="1">
    <citation type="submission" date="2019-04" db="EMBL/GenBank/DDBJ databases">
        <title>Microbes associate with the intestines of laboratory mice.</title>
        <authorList>
            <person name="Navarre W."/>
            <person name="Wong E."/>
            <person name="Huang K."/>
            <person name="Tropini C."/>
            <person name="Ng K."/>
            <person name="Yu B."/>
        </authorList>
    </citation>
    <scope>NUCLEOTIDE SEQUENCE [LARGE SCALE GENOMIC DNA]</scope>
    <source>
        <strain evidence="11 12">NM22_B1</strain>
    </source>
</reference>
<protein>
    <submittedName>
        <fullName evidence="11">TonB family protein</fullName>
    </submittedName>
</protein>
<organism evidence="11 12">
    <name type="scientific">Phocaeicola sartorii</name>
    <dbReference type="NCBI Taxonomy" id="671267"/>
    <lineage>
        <taxon>Bacteria</taxon>
        <taxon>Pseudomonadati</taxon>
        <taxon>Bacteroidota</taxon>
        <taxon>Bacteroidia</taxon>
        <taxon>Bacteroidales</taxon>
        <taxon>Bacteroidaceae</taxon>
        <taxon>Phocaeicola</taxon>
    </lineage>
</organism>
<feature type="domain" description="TonB C-terminal" evidence="10">
    <location>
        <begin position="173"/>
        <end position="232"/>
    </location>
</feature>
<gene>
    <name evidence="11" type="ORF">E5339_15540</name>
</gene>
<evidence type="ECO:0000259" key="10">
    <source>
        <dbReference type="Pfam" id="PF03544"/>
    </source>
</evidence>
<comment type="caution">
    <text evidence="11">The sequence shown here is derived from an EMBL/GenBank/DDBJ whole genome shotgun (WGS) entry which is preliminary data.</text>
</comment>
<keyword evidence="5" id="KW-0997">Cell inner membrane</keyword>
<dbReference type="EMBL" id="SRYJ01000037">
    <property type="protein sequence ID" value="TGY68650.1"/>
    <property type="molecule type" value="Genomic_DNA"/>
</dbReference>
<keyword evidence="6" id="KW-0812">Transmembrane</keyword>
<evidence type="ECO:0000313" key="12">
    <source>
        <dbReference type="Proteomes" id="UP000310760"/>
    </source>
</evidence>
<feature type="domain" description="TonB C-terminal" evidence="10">
    <location>
        <begin position="46"/>
        <end position="120"/>
    </location>
</feature>
<keyword evidence="4" id="KW-1003">Cell membrane</keyword>
<evidence type="ECO:0000256" key="7">
    <source>
        <dbReference type="ARBA" id="ARBA00022927"/>
    </source>
</evidence>
<evidence type="ECO:0000256" key="4">
    <source>
        <dbReference type="ARBA" id="ARBA00022475"/>
    </source>
</evidence>
<proteinExistence type="inferred from homology"/>
<evidence type="ECO:0000256" key="1">
    <source>
        <dbReference type="ARBA" id="ARBA00004383"/>
    </source>
</evidence>
<keyword evidence="7" id="KW-0653">Protein transport</keyword>
<accession>A0A4S2FIG2</accession>